<dbReference type="GO" id="GO:0005737">
    <property type="term" value="C:cytoplasm"/>
    <property type="evidence" value="ECO:0007669"/>
    <property type="project" value="UniProtKB-SubCell"/>
</dbReference>
<dbReference type="SMART" id="SM00271">
    <property type="entry name" value="DnaJ"/>
    <property type="match status" value="1"/>
</dbReference>
<keyword evidence="4" id="KW-0143">Chaperone</keyword>
<feature type="domain" description="J" evidence="7">
    <location>
        <begin position="6"/>
        <end position="70"/>
    </location>
</feature>
<dbReference type="Proteomes" id="UP000194127">
    <property type="component" value="Unassembled WGS sequence"/>
</dbReference>
<keyword evidence="3" id="KW-0963">Cytoplasm</keyword>
<keyword evidence="9" id="KW-1185">Reference proteome</keyword>
<dbReference type="AlphaFoldDB" id="A0A1X6N6L9"/>
<evidence type="ECO:0000256" key="5">
    <source>
        <dbReference type="ARBA" id="ARBA00023242"/>
    </source>
</evidence>
<evidence type="ECO:0000256" key="6">
    <source>
        <dbReference type="SAM" id="MobiDB-lite"/>
    </source>
</evidence>
<evidence type="ECO:0000259" key="7">
    <source>
        <dbReference type="PROSITE" id="PS50076"/>
    </source>
</evidence>
<dbReference type="PROSITE" id="PS50076">
    <property type="entry name" value="DNAJ_2"/>
    <property type="match status" value="1"/>
</dbReference>
<dbReference type="GO" id="GO:0005681">
    <property type="term" value="C:spliceosomal complex"/>
    <property type="evidence" value="ECO:0007669"/>
    <property type="project" value="TreeGrafter"/>
</dbReference>
<dbReference type="PRINTS" id="PR00625">
    <property type="entry name" value="JDOMAIN"/>
</dbReference>
<name>A0A1X6N6L9_9APHY</name>
<evidence type="ECO:0000256" key="4">
    <source>
        <dbReference type="ARBA" id="ARBA00023186"/>
    </source>
</evidence>
<gene>
    <name evidence="8" type="ORF">POSPLADRAFT_1045357</name>
</gene>
<dbReference type="RefSeq" id="XP_024341061.1">
    <property type="nucleotide sequence ID" value="XM_024478733.1"/>
</dbReference>
<dbReference type="STRING" id="670580.A0A1X6N6L9"/>
<dbReference type="GO" id="GO:0000390">
    <property type="term" value="P:spliceosomal complex disassembly"/>
    <property type="evidence" value="ECO:0007669"/>
    <property type="project" value="TreeGrafter"/>
</dbReference>
<proteinExistence type="predicted"/>
<dbReference type="InterPro" id="IPR052094">
    <property type="entry name" value="Pre-mRNA-splicing_ERAD"/>
</dbReference>
<dbReference type="SUPFAM" id="SSF46565">
    <property type="entry name" value="Chaperone J-domain"/>
    <property type="match status" value="1"/>
</dbReference>
<protein>
    <recommendedName>
        <fullName evidence="7">J domain-containing protein</fullName>
    </recommendedName>
</protein>
<evidence type="ECO:0000256" key="2">
    <source>
        <dbReference type="ARBA" id="ARBA00004496"/>
    </source>
</evidence>
<dbReference type="EMBL" id="KZ110594">
    <property type="protein sequence ID" value="OSX64267.1"/>
    <property type="molecule type" value="Genomic_DNA"/>
</dbReference>
<sequence length="172" mass="20100">MAAGKTLYDILGITQGASADTVRKAYKVKALETHPDHIVDRLKHSVHTQVRTAFDVLSDPAKRRAYDNGLNFMRTRVNVNVNMNDMQAKLARERAEWARQAETRHQERMKVLREEMLASQRRYQETMAKAELRYQERMQAMEDELRRKREAERQAEGNISETYDLAGRRSYG</sequence>
<comment type="subcellular location">
    <subcellularLocation>
        <location evidence="2">Cytoplasm</location>
    </subcellularLocation>
    <subcellularLocation>
        <location evidence="1">Nucleus</location>
    </subcellularLocation>
</comment>
<dbReference type="PANTHER" id="PTHR44313:SF1">
    <property type="entry name" value="DNAJ HOMOLOG SUBFAMILY C MEMBER 17"/>
    <property type="match status" value="1"/>
</dbReference>
<accession>A0A1X6N6L9</accession>
<dbReference type="CDD" id="cd06257">
    <property type="entry name" value="DnaJ"/>
    <property type="match status" value="1"/>
</dbReference>
<feature type="region of interest" description="Disordered" evidence="6">
    <location>
        <begin position="144"/>
        <end position="172"/>
    </location>
</feature>
<dbReference type="Gene3D" id="1.10.287.110">
    <property type="entry name" value="DnaJ domain"/>
    <property type="match status" value="1"/>
</dbReference>
<dbReference type="PANTHER" id="PTHR44313">
    <property type="entry name" value="DNAJ HOMOLOG SUBFAMILY C MEMBER 17"/>
    <property type="match status" value="1"/>
</dbReference>
<dbReference type="Pfam" id="PF00226">
    <property type="entry name" value="DnaJ"/>
    <property type="match status" value="1"/>
</dbReference>
<dbReference type="GeneID" id="36323683"/>
<evidence type="ECO:0000256" key="3">
    <source>
        <dbReference type="ARBA" id="ARBA00022490"/>
    </source>
</evidence>
<evidence type="ECO:0000313" key="8">
    <source>
        <dbReference type="EMBL" id="OSX64267.1"/>
    </source>
</evidence>
<evidence type="ECO:0000256" key="1">
    <source>
        <dbReference type="ARBA" id="ARBA00004123"/>
    </source>
</evidence>
<dbReference type="InterPro" id="IPR036869">
    <property type="entry name" value="J_dom_sf"/>
</dbReference>
<reference evidence="8 9" key="1">
    <citation type="submission" date="2017-04" db="EMBL/GenBank/DDBJ databases">
        <title>Genome Sequence of the Model Brown-Rot Fungus Postia placenta SB12.</title>
        <authorList>
            <consortium name="DOE Joint Genome Institute"/>
            <person name="Gaskell J."/>
            <person name="Kersten P."/>
            <person name="Larrondo L.F."/>
            <person name="Canessa P."/>
            <person name="Martinez D."/>
            <person name="Hibbett D."/>
            <person name="Schmoll M."/>
            <person name="Kubicek C.P."/>
            <person name="Martinez A.T."/>
            <person name="Yadav J."/>
            <person name="Master E."/>
            <person name="Magnuson J.K."/>
            <person name="James T."/>
            <person name="Yaver D."/>
            <person name="Berka R."/>
            <person name="Labutti K."/>
            <person name="Lipzen A."/>
            <person name="Aerts A."/>
            <person name="Barry K."/>
            <person name="Henrissat B."/>
            <person name="Blanchette R."/>
            <person name="Grigoriev I."/>
            <person name="Cullen D."/>
        </authorList>
    </citation>
    <scope>NUCLEOTIDE SEQUENCE [LARGE SCALE GENOMIC DNA]</scope>
    <source>
        <strain evidence="8 9">MAD-698-R-SB12</strain>
    </source>
</reference>
<evidence type="ECO:0000313" key="9">
    <source>
        <dbReference type="Proteomes" id="UP000194127"/>
    </source>
</evidence>
<organism evidence="8 9">
    <name type="scientific">Postia placenta MAD-698-R-SB12</name>
    <dbReference type="NCBI Taxonomy" id="670580"/>
    <lineage>
        <taxon>Eukaryota</taxon>
        <taxon>Fungi</taxon>
        <taxon>Dikarya</taxon>
        <taxon>Basidiomycota</taxon>
        <taxon>Agaricomycotina</taxon>
        <taxon>Agaricomycetes</taxon>
        <taxon>Polyporales</taxon>
        <taxon>Adustoporiaceae</taxon>
        <taxon>Rhodonia</taxon>
    </lineage>
</organism>
<dbReference type="OrthoDB" id="442087at2759"/>
<keyword evidence="5" id="KW-0539">Nucleus</keyword>
<dbReference type="InterPro" id="IPR001623">
    <property type="entry name" value="DnaJ_domain"/>
</dbReference>
<feature type="compositionally biased region" description="Basic and acidic residues" evidence="6">
    <location>
        <begin position="144"/>
        <end position="155"/>
    </location>
</feature>